<dbReference type="PANTHER" id="PTHR15228">
    <property type="entry name" value="SPERMATHECAL PHYSIOLOGY VARIANT"/>
    <property type="match status" value="1"/>
</dbReference>
<dbReference type="GO" id="GO:0060237">
    <property type="term" value="P:regulation of fungal-type cell wall organization"/>
    <property type="evidence" value="ECO:0007669"/>
    <property type="project" value="TreeGrafter"/>
</dbReference>
<reference evidence="4 5" key="1">
    <citation type="submission" date="2022-11" db="EMBL/GenBank/DDBJ databases">
        <title>Mucor velutinosus strain NIH1002 WGS.</title>
        <authorList>
            <person name="Subramanian P."/>
            <person name="Mullikin J.C."/>
            <person name="Segre J.A."/>
            <person name="Zelazny A.M."/>
        </authorList>
    </citation>
    <scope>NUCLEOTIDE SEQUENCE [LARGE SCALE GENOMIC DNA]</scope>
    <source>
        <strain evidence="4 5">NIH1002</strain>
    </source>
</reference>
<feature type="compositionally biased region" description="Basic residues" evidence="2">
    <location>
        <begin position="387"/>
        <end position="400"/>
    </location>
</feature>
<dbReference type="PANTHER" id="PTHR15228:SF25">
    <property type="entry name" value="F-BAR DOMAIN-CONTAINING PROTEIN"/>
    <property type="match status" value="1"/>
</dbReference>
<evidence type="ECO:0000259" key="3">
    <source>
        <dbReference type="PROSITE" id="PS50238"/>
    </source>
</evidence>
<gene>
    <name evidence="4" type="primary">MAM3_2</name>
    <name evidence="4" type="ORF">ATC70_004639</name>
</gene>
<evidence type="ECO:0000256" key="1">
    <source>
        <dbReference type="ARBA" id="ARBA00022468"/>
    </source>
</evidence>
<dbReference type="GeneID" id="89948325"/>
<dbReference type="GO" id="GO:0005938">
    <property type="term" value="C:cell cortex"/>
    <property type="evidence" value="ECO:0007669"/>
    <property type="project" value="TreeGrafter"/>
</dbReference>
<dbReference type="InterPro" id="IPR008936">
    <property type="entry name" value="Rho_GTPase_activation_prot"/>
</dbReference>
<feature type="region of interest" description="Disordered" evidence="2">
    <location>
        <begin position="285"/>
        <end position="408"/>
    </location>
</feature>
<dbReference type="SMART" id="SM00324">
    <property type="entry name" value="RhoGAP"/>
    <property type="match status" value="1"/>
</dbReference>
<protein>
    <submittedName>
        <fullName evidence="4">Cell agglutination protein Mam3</fullName>
    </submittedName>
</protein>
<dbReference type="SUPFAM" id="SSF48350">
    <property type="entry name" value="GTPase activation domain, GAP"/>
    <property type="match status" value="1"/>
</dbReference>
<dbReference type="GO" id="GO:0007165">
    <property type="term" value="P:signal transduction"/>
    <property type="evidence" value="ECO:0007669"/>
    <property type="project" value="InterPro"/>
</dbReference>
<dbReference type="Proteomes" id="UP001304243">
    <property type="component" value="Unassembled WGS sequence"/>
</dbReference>
<evidence type="ECO:0000313" key="5">
    <source>
        <dbReference type="Proteomes" id="UP001304243"/>
    </source>
</evidence>
<evidence type="ECO:0000256" key="2">
    <source>
        <dbReference type="SAM" id="MobiDB-lite"/>
    </source>
</evidence>
<organism evidence="4 5">
    <name type="scientific">Mucor velutinosus</name>
    <dbReference type="NCBI Taxonomy" id="708070"/>
    <lineage>
        <taxon>Eukaryota</taxon>
        <taxon>Fungi</taxon>
        <taxon>Fungi incertae sedis</taxon>
        <taxon>Mucoromycota</taxon>
        <taxon>Mucoromycotina</taxon>
        <taxon>Mucoromycetes</taxon>
        <taxon>Mucorales</taxon>
        <taxon>Mucorineae</taxon>
        <taxon>Mucoraceae</taxon>
        <taxon>Mucor</taxon>
    </lineage>
</organism>
<comment type="caution">
    <text evidence="4">The sequence shown here is derived from an EMBL/GenBank/DDBJ whole genome shotgun (WGS) entry which is preliminary data.</text>
</comment>
<keyword evidence="1" id="KW-0343">GTPase activation</keyword>
<sequence>MDLDSNKDTPIKSWWKKVTHNSNNKPISQKQDDQIFGVPLQDSLKCARAAIAYVDNDVQYVGFIPVIVAKCGSFLKDQGLYTEGVFRMSGSAKRIGQLQQIFNTAPDYGRQLDWKGFSVHDAANVLRRFLNYLPEPVIVHQLYQPFRDVVTCTTPSTEDEKVVQFQNLIEQLPEHHQYLLFYLLDLLSLFSQNVQITKMDTFNLASVFTPGILLNPEHALNPTQYKTSQKVVQFLVEHQHCFKMPRSSWFTVLNQQQKEADEAAAAAAAAAVAVAANTTPTIAATVSNEDPAVPSNANQDINKSSSTPTSSSIQSPTPPPTQRHNSQPIRYNTTNTFHTPISNTTTTNHPYHTHQHQKSAGLSDPLTSSPTATRPSSVLVSQQKESRVKRAKTMPSRRSRYGPNDPLQVVQLNKSVIETGHNK</sequence>
<feature type="compositionally biased region" description="Low complexity" evidence="2">
    <location>
        <begin position="304"/>
        <end position="315"/>
    </location>
</feature>
<dbReference type="RefSeq" id="XP_064688766.1">
    <property type="nucleotide sequence ID" value="XM_064823941.1"/>
</dbReference>
<accession>A0AAN7DSX0</accession>
<feature type="domain" description="Rho-GAP" evidence="3">
    <location>
        <begin position="56"/>
        <end position="243"/>
    </location>
</feature>
<dbReference type="Gene3D" id="1.10.555.10">
    <property type="entry name" value="Rho GTPase activation protein"/>
    <property type="match status" value="1"/>
</dbReference>
<proteinExistence type="predicted"/>
<dbReference type="InterPro" id="IPR051025">
    <property type="entry name" value="RhoGAP"/>
</dbReference>
<evidence type="ECO:0000313" key="4">
    <source>
        <dbReference type="EMBL" id="KAK4522100.1"/>
    </source>
</evidence>
<dbReference type="EMBL" id="JASEJX010000001">
    <property type="protein sequence ID" value="KAK4522100.1"/>
    <property type="molecule type" value="Genomic_DNA"/>
</dbReference>
<feature type="compositionally biased region" description="Polar residues" evidence="2">
    <location>
        <begin position="365"/>
        <end position="383"/>
    </location>
</feature>
<dbReference type="AlphaFoldDB" id="A0AAN7DSX0"/>
<dbReference type="GO" id="GO:0005096">
    <property type="term" value="F:GTPase activator activity"/>
    <property type="evidence" value="ECO:0007669"/>
    <property type="project" value="UniProtKB-KW"/>
</dbReference>
<dbReference type="PROSITE" id="PS50238">
    <property type="entry name" value="RHOGAP"/>
    <property type="match status" value="1"/>
</dbReference>
<dbReference type="InterPro" id="IPR000198">
    <property type="entry name" value="RhoGAP_dom"/>
</dbReference>
<name>A0AAN7DSX0_9FUNG</name>
<keyword evidence="5" id="KW-1185">Reference proteome</keyword>
<dbReference type="Pfam" id="PF00620">
    <property type="entry name" value="RhoGAP"/>
    <property type="match status" value="1"/>
</dbReference>
<feature type="compositionally biased region" description="Polar residues" evidence="2">
    <location>
        <begin position="323"/>
        <end position="342"/>
    </location>
</feature>